<reference evidence="4 5" key="1">
    <citation type="journal article" date="2023" name="Elife">
        <title>Identification of key yeast species and microbe-microbe interactions impacting larval growth of Drosophila in the wild.</title>
        <authorList>
            <person name="Mure A."/>
            <person name="Sugiura Y."/>
            <person name="Maeda R."/>
            <person name="Honda K."/>
            <person name="Sakurai N."/>
            <person name="Takahashi Y."/>
            <person name="Watada M."/>
            <person name="Katoh T."/>
            <person name="Gotoh A."/>
            <person name="Gotoh Y."/>
            <person name="Taniguchi I."/>
            <person name="Nakamura K."/>
            <person name="Hayashi T."/>
            <person name="Katayama T."/>
            <person name="Uemura T."/>
            <person name="Hattori Y."/>
        </authorList>
    </citation>
    <scope>NUCLEOTIDE SEQUENCE [LARGE SCALE GENOMIC DNA]</scope>
    <source>
        <strain evidence="4 5">SC-9</strain>
    </source>
</reference>
<evidence type="ECO:0000313" key="5">
    <source>
        <dbReference type="Proteomes" id="UP001360560"/>
    </source>
</evidence>
<dbReference type="GeneID" id="90075117"/>
<feature type="repeat" description="WD" evidence="3">
    <location>
        <begin position="152"/>
        <end position="192"/>
    </location>
</feature>
<dbReference type="Pfam" id="PF00400">
    <property type="entry name" value="WD40"/>
    <property type="match status" value="1"/>
</dbReference>
<evidence type="ECO:0000256" key="2">
    <source>
        <dbReference type="ARBA" id="ARBA00022737"/>
    </source>
</evidence>
<dbReference type="InterPro" id="IPR036322">
    <property type="entry name" value="WD40_repeat_dom_sf"/>
</dbReference>
<dbReference type="GO" id="GO:0003723">
    <property type="term" value="F:RNA binding"/>
    <property type="evidence" value="ECO:0007669"/>
    <property type="project" value="TreeGrafter"/>
</dbReference>
<dbReference type="Gene3D" id="2.130.10.10">
    <property type="entry name" value="YVTN repeat-like/Quinoprotein amine dehydrogenase"/>
    <property type="match status" value="3"/>
</dbReference>
<dbReference type="PROSITE" id="PS50082">
    <property type="entry name" value="WD_REPEATS_2"/>
    <property type="match status" value="1"/>
</dbReference>
<dbReference type="AlphaFoldDB" id="A0AAV5QRC6"/>
<dbReference type="SMART" id="SM00320">
    <property type="entry name" value="WD40"/>
    <property type="match status" value="8"/>
</dbReference>
<dbReference type="GO" id="GO:0032040">
    <property type="term" value="C:small-subunit processome"/>
    <property type="evidence" value="ECO:0007669"/>
    <property type="project" value="TreeGrafter"/>
</dbReference>
<proteinExistence type="predicted"/>
<sequence length="790" mass="89042">MNIHRSRFVDFTPHTITRLAFSHPSTKGSTPSDLRLAVGRNNGDIEIWNPRFGWFQEQILKGGKGRTIEGLAWSFWSNTSLRLFSIGGSSVITEWDLKTGMPLKNYDCNSGIIWFISVNKTNDKIAVGCDNGSVVLVDISGGPGVMEHDMVLQRQNSRVLSVDFNGDSQVVGGCADGKIRVWDISGDTNTRGRLVASMKVDKSTKRESTLVWSVLVLDKQNQIISGDSTGSLKIWDLKYFTLLQSFDSHKADILSLTCDLDQEKIFSAGVDRKIINFNLIANPNSNNKKQWVNSLSKLYHSNDIRSLTSFESKGLSLLVSGGVDRQIAINSIKFFNANIYRKLPITTQYQNNLIRNSQNRLIIMWQDQTVKIWKLFNDADIMVETLTSEQPKKNYKLVSKLALSEEENISDVAVSSKGDYLAVAYLSNIKIFKLNYDESQQTMKVFKLKYLSSKLENVGARIVTFSSDGSSLVIVDSENDIMKINIVDYEQNSQEDEDEGSLDTVMYELPDIVDMDSKLGHAGNIKDFKISDDDKVIAVSRHYGALDLIFIDDNGGSDVVELARLSTSISAIEFTKRNTLIAITVENKIYEFNIRRQMEIDEDNDEDDDAKNTSQSVLDTNASNSNLLLTNWSKKNSENLPNQLLNLKNKCVGIFPDLKDTSRIWFWGADWICFINLNANLQNKKNRSSLKRKHDGLSIYQEGNDLENEEVTLENFSNTMSESSKLENNQLVVTNNTDTNENKSVPFWFTNKYNSILFTGNFETNDLLVVERPVSSLASSKAFKTNHIAF</sequence>
<dbReference type="PANTHER" id="PTHR44163">
    <property type="entry name" value="U3 SMALL NUCLEOLAR RNA-ASSOCIATED PROTEIN 4 HOMOLOG"/>
    <property type="match status" value="1"/>
</dbReference>
<comment type="caution">
    <text evidence="4">The sequence shown here is derived from an EMBL/GenBank/DDBJ whole genome shotgun (WGS) entry which is preliminary data.</text>
</comment>
<keyword evidence="1 3" id="KW-0853">WD repeat</keyword>
<dbReference type="Proteomes" id="UP001360560">
    <property type="component" value="Unassembled WGS sequence"/>
</dbReference>
<dbReference type="InterPro" id="IPR015943">
    <property type="entry name" value="WD40/YVTN_repeat-like_dom_sf"/>
</dbReference>
<dbReference type="PROSITE" id="PS00678">
    <property type="entry name" value="WD_REPEATS_1"/>
    <property type="match status" value="1"/>
</dbReference>
<dbReference type="PANTHER" id="PTHR44163:SF1">
    <property type="entry name" value="U3 SMALL NUCLEOLAR RNA-ASSOCIATED PROTEIN 4 HOMOLOG"/>
    <property type="match status" value="1"/>
</dbReference>
<dbReference type="SUPFAM" id="SSF50978">
    <property type="entry name" value="WD40 repeat-like"/>
    <property type="match status" value="2"/>
</dbReference>
<dbReference type="FunFam" id="2.130.10.10:FF:000896">
    <property type="entry name" value="U3 small nucleolar RNA-associated protein 4"/>
    <property type="match status" value="1"/>
</dbReference>
<evidence type="ECO:0000313" key="4">
    <source>
        <dbReference type="EMBL" id="GMM37142.1"/>
    </source>
</evidence>
<dbReference type="InterPro" id="IPR019775">
    <property type="entry name" value="WD40_repeat_CS"/>
</dbReference>
<protein>
    <submittedName>
        <fullName evidence="4">Utp4 protein</fullName>
    </submittedName>
</protein>
<keyword evidence="2" id="KW-0677">Repeat</keyword>
<name>A0AAV5QRC6_9ASCO</name>
<gene>
    <name evidence="4" type="ORF">DASC09_044670</name>
</gene>
<dbReference type="PROSITE" id="PS50294">
    <property type="entry name" value="WD_REPEATS_REGION"/>
    <property type="match status" value="1"/>
</dbReference>
<dbReference type="GO" id="GO:0030686">
    <property type="term" value="C:90S preribosome"/>
    <property type="evidence" value="ECO:0007669"/>
    <property type="project" value="InterPro"/>
</dbReference>
<evidence type="ECO:0000256" key="1">
    <source>
        <dbReference type="ARBA" id="ARBA00022574"/>
    </source>
</evidence>
<dbReference type="InterPro" id="IPR001680">
    <property type="entry name" value="WD40_rpt"/>
</dbReference>
<keyword evidence="5" id="KW-1185">Reference proteome</keyword>
<dbReference type="GO" id="GO:0000462">
    <property type="term" value="P:maturation of SSU-rRNA from tricistronic rRNA transcript (SSU-rRNA, 5.8S rRNA, LSU-rRNA)"/>
    <property type="evidence" value="ECO:0007669"/>
    <property type="project" value="InterPro"/>
</dbReference>
<evidence type="ECO:0000256" key="3">
    <source>
        <dbReference type="PROSITE-ProRule" id="PRU00221"/>
    </source>
</evidence>
<accession>A0AAV5QRC6</accession>
<organism evidence="4 5">
    <name type="scientific">Saccharomycopsis crataegensis</name>
    <dbReference type="NCBI Taxonomy" id="43959"/>
    <lineage>
        <taxon>Eukaryota</taxon>
        <taxon>Fungi</taxon>
        <taxon>Dikarya</taxon>
        <taxon>Ascomycota</taxon>
        <taxon>Saccharomycotina</taxon>
        <taxon>Saccharomycetes</taxon>
        <taxon>Saccharomycopsidaceae</taxon>
        <taxon>Saccharomycopsis</taxon>
    </lineage>
</organism>
<dbReference type="GO" id="GO:0034455">
    <property type="term" value="C:t-UTP complex"/>
    <property type="evidence" value="ECO:0007669"/>
    <property type="project" value="TreeGrafter"/>
</dbReference>
<dbReference type="RefSeq" id="XP_064854138.1">
    <property type="nucleotide sequence ID" value="XM_064998066.1"/>
</dbReference>
<dbReference type="EMBL" id="BTFZ01000011">
    <property type="protein sequence ID" value="GMM37142.1"/>
    <property type="molecule type" value="Genomic_DNA"/>
</dbReference>
<dbReference type="InterPro" id="IPR046351">
    <property type="entry name" value="UTP4"/>
</dbReference>